<sequence>MVEDASELKEYVCYRYLADAGNFSVYRSNVKSPGTSHRALFVT</sequence>
<reference evidence="1" key="1">
    <citation type="submission" date="2021-06" db="EMBL/GenBank/DDBJ databases">
        <authorList>
            <person name="Hodson N. C."/>
            <person name="Mongue J. A."/>
            <person name="Jaron S. K."/>
        </authorList>
    </citation>
    <scope>NUCLEOTIDE SEQUENCE</scope>
</reference>
<keyword evidence="2" id="KW-1185">Reference proteome</keyword>
<evidence type="ECO:0000313" key="1">
    <source>
        <dbReference type="EMBL" id="CAG7686861.1"/>
    </source>
</evidence>
<proteinExistence type="predicted"/>
<evidence type="ECO:0000313" key="2">
    <source>
        <dbReference type="Proteomes" id="UP000708208"/>
    </source>
</evidence>
<dbReference type="AlphaFoldDB" id="A0A8J2JGE8"/>
<comment type="caution">
    <text evidence="1">The sequence shown here is derived from an EMBL/GenBank/DDBJ whole genome shotgun (WGS) entry which is preliminary data.</text>
</comment>
<accession>A0A8J2JGE8</accession>
<organism evidence="1 2">
    <name type="scientific">Allacma fusca</name>
    <dbReference type="NCBI Taxonomy" id="39272"/>
    <lineage>
        <taxon>Eukaryota</taxon>
        <taxon>Metazoa</taxon>
        <taxon>Ecdysozoa</taxon>
        <taxon>Arthropoda</taxon>
        <taxon>Hexapoda</taxon>
        <taxon>Collembola</taxon>
        <taxon>Symphypleona</taxon>
        <taxon>Sminthuridae</taxon>
        <taxon>Allacma</taxon>
    </lineage>
</organism>
<dbReference type="Proteomes" id="UP000708208">
    <property type="component" value="Unassembled WGS sequence"/>
</dbReference>
<gene>
    <name evidence="1" type="ORF">AFUS01_LOCUS3182</name>
</gene>
<protein>
    <submittedName>
        <fullName evidence="1">Uncharacterized protein</fullName>
    </submittedName>
</protein>
<name>A0A8J2JGE8_9HEXA</name>
<dbReference type="EMBL" id="CAJVCH010018981">
    <property type="protein sequence ID" value="CAG7686861.1"/>
    <property type="molecule type" value="Genomic_DNA"/>
</dbReference>
<feature type="non-terminal residue" evidence="1">
    <location>
        <position position="1"/>
    </location>
</feature>